<evidence type="ECO:0008006" key="4">
    <source>
        <dbReference type="Google" id="ProtNLM"/>
    </source>
</evidence>
<dbReference type="EMBL" id="JAEHOH010000003">
    <property type="protein sequence ID" value="MBK0418121.1"/>
    <property type="molecule type" value="Genomic_DNA"/>
</dbReference>
<feature type="compositionally biased region" description="Polar residues" evidence="1">
    <location>
        <begin position="1"/>
        <end position="16"/>
    </location>
</feature>
<name>A0A934Q5R6_9MICO</name>
<evidence type="ECO:0000256" key="1">
    <source>
        <dbReference type="SAM" id="MobiDB-lite"/>
    </source>
</evidence>
<dbReference type="RefSeq" id="WP_200114002.1">
    <property type="nucleotide sequence ID" value="NZ_JAEHOH010000003.1"/>
</dbReference>
<dbReference type="Proteomes" id="UP000608530">
    <property type="component" value="Unassembled WGS sequence"/>
</dbReference>
<organism evidence="2 3">
    <name type="scientific">Leucobacter chromiisoli</name>
    <dbReference type="NCBI Taxonomy" id="2796471"/>
    <lineage>
        <taxon>Bacteria</taxon>
        <taxon>Bacillati</taxon>
        <taxon>Actinomycetota</taxon>
        <taxon>Actinomycetes</taxon>
        <taxon>Micrococcales</taxon>
        <taxon>Microbacteriaceae</taxon>
        <taxon>Leucobacter</taxon>
    </lineage>
</organism>
<reference evidence="2" key="1">
    <citation type="submission" date="2020-12" db="EMBL/GenBank/DDBJ databases">
        <title>Leucobacter sp. CAS1, isolated from Chromium sludge.</title>
        <authorList>
            <person name="Xu Z."/>
        </authorList>
    </citation>
    <scope>NUCLEOTIDE SEQUENCE</scope>
    <source>
        <strain evidence="2">CSA1</strain>
    </source>
</reference>
<feature type="region of interest" description="Disordered" evidence="1">
    <location>
        <begin position="1"/>
        <end position="33"/>
    </location>
</feature>
<evidence type="ECO:0000313" key="3">
    <source>
        <dbReference type="Proteomes" id="UP000608530"/>
    </source>
</evidence>
<evidence type="ECO:0000313" key="2">
    <source>
        <dbReference type="EMBL" id="MBK0418121.1"/>
    </source>
</evidence>
<proteinExistence type="predicted"/>
<gene>
    <name evidence="2" type="ORF">JD276_03635</name>
</gene>
<protein>
    <recommendedName>
        <fullName evidence="4">Adhesin domain-containing protein</fullName>
    </recommendedName>
</protein>
<comment type="caution">
    <text evidence="2">The sequence shown here is derived from an EMBL/GenBank/DDBJ whole genome shotgun (WGS) entry which is preliminary data.</text>
</comment>
<dbReference type="AlphaFoldDB" id="A0A934Q5R6"/>
<sequence>MNTNQLPPETRTSPDPESTPAGPERVGSAAPRRSAATPIVIATAVIGGVALLGAAGSSALGVAGGLVRASGGSGAVQTVDASGATGLDIDASATSFRLEFGDVAEATLEQAEGAERGRWSLERRGDEIVVERRSGIFGDWCFGFCFESERTTVLTLPEELDGALDVEIGVGAGTVDASGEFVGLDVHIGAGEVIVAGAARTLNVEVGAGTADFELDDVVEADFEVSAGEARASFTGEAPERVGIDVSVGSVDLALPDVPYDLRSRSSLGDVTNLLETSSASDHRIDADVSVGDITLRALR</sequence>
<accession>A0A934Q5R6</accession>
<keyword evidence="3" id="KW-1185">Reference proteome</keyword>